<dbReference type="HOGENOM" id="CLU_1878539_0_0_1"/>
<sequence length="136" mass="14898">MCCKNIQDPEGQGAQQVPLPVQEGCADPSAENYDPTARKLVTIFGSFLYRVGTYKISLIPSQCFLHLEITIRRLVIDLVYTSSSSVYVHGYDPPCVISTSLAFVCKASDAFPGPNSPLQSGYCLIQDTVFKRDITA</sequence>
<organism evidence="1 3">
    <name type="scientific">Medicago truncatula</name>
    <name type="common">Barrel medic</name>
    <name type="synonym">Medicago tribuloides</name>
    <dbReference type="NCBI Taxonomy" id="3880"/>
    <lineage>
        <taxon>Eukaryota</taxon>
        <taxon>Viridiplantae</taxon>
        <taxon>Streptophyta</taxon>
        <taxon>Embryophyta</taxon>
        <taxon>Tracheophyta</taxon>
        <taxon>Spermatophyta</taxon>
        <taxon>Magnoliopsida</taxon>
        <taxon>eudicotyledons</taxon>
        <taxon>Gunneridae</taxon>
        <taxon>Pentapetalae</taxon>
        <taxon>rosids</taxon>
        <taxon>fabids</taxon>
        <taxon>Fabales</taxon>
        <taxon>Fabaceae</taxon>
        <taxon>Papilionoideae</taxon>
        <taxon>50 kb inversion clade</taxon>
        <taxon>NPAAA clade</taxon>
        <taxon>Hologalegina</taxon>
        <taxon>IRL clade</taxon>
        <taxon>Trifolieae</taxon>
        <taxon>Medicago</taxon>
    </lineage>
</organism>
<evidence type="ECO:0000313" key="1">
    <source>
        <dbReference type="EMBL" id="KEH16026.1"/>
    </source>
</evidence>
<evidence type="ECO:0000313" key="3">
    <source>
        <dbReference type="Proteomes" id="UP000002051"/>
    </source>
</evidence>
<dbReference type="Proteomes" id="UP000002051">
    <property type="component" value="Unassembled WGS sequence"/>
</dbReference>
<reference evidence="2" key="3">
    <citation type="submission" date="2015-06" db="UniProtKB">
        <authorList>
            <consortium name="EnsemblPlants"/>
        </authorList>
    </citation>
    <scope>IDENTIFICATION</scope>
    <source>
        <strain evidence="2">cv. Jemalong A17</strain>
    </source>
</reference>
<evidence type="ECO:0000313" key="2">
    <source>
        <dbReference type="EnsemblPlants" id="KEH16026"/>
    </source>
</evidence>
<reference evidence="1 3" key="2">
    <citation type="journal article" date="2014" name="BMC Genomics">
        <title>An improved genome release (version Mt4.0) for the model legume Medicago truncatula.</title>
        <authorList>
            <person name="Tang H."/>
            <person name="Krishnakumar V."/>
            <person name="Bidwell S."/>
            <person name="Rosen B."/>
            <person name="Chan A."/>
            <person name="Zhou S."/>
            <person name="Gentzbittel L."/>
            <person name="Childs K.L."/>
            <person name="Yandell M."/>
            <person name="Gundlach H."/>
            <person name="Mayer K.F."/>
            <person name="Schwartz D.C."/>
            <person name="Town C.D."/>
        </authorList>
    </citation>
    <scope>GENOME REANNOTATION</scope>
    <source>
        <strain evidence="1">A17</strain>
        <strain evidence="2 3">cv. Jemalong A17</strain>
    </source>
</reference>
<accession>A0A072TFM8</accession>
<dbReference type="EnsemblPlants" id="KEH16026">
    <property type="protein sequence ID" value="KEH16026"/>
    <property type="gene ID" value="MTR_0373s0020"/>
</dbReference>
<gene>
    <name evidence="1" type="ORF">MTR_0373s0020</name>
</gene>
<reference evidence="1 3" key="1">
    <citation type="journal article" date="2011" name="Nature">
        <title>The Medicago genome provides insight into the evolution of rhizobial symbioses.</title>
        <authorList>
            <person name="Young N.D."/>
            <person name="Debelle F."/>
            <person name="Oldroyd G.E."/>
            <person name="Geurts R."/>
            <person name="Cannon S.B."/>
            <person name="Udvardi M.K."/>
            <person name="Benedito V.A."/>
            <person name="Mayer K.F."/>
            <person name="Gouzy J."/>
            <person name="Schoof H."/>
            <person name="Van de Peer Y."/>
            <person name="Proost S."/>
            <person name="Cook D.R."/>
            <person name="Meyers B.C."/>
            <person name="Spannagl M."/>
            <person name="Cheung F."/>
            <person name="De Mita S."/>
            <person name="Krishnakumar V."/>
            <person name="Gundlach H."/>
            <person name="Zhou S."/>
            <person name="Mudge J."/>
            <person name="Bharti A.K."/>
            <person name="Murray J.D."/>
            <person name="Naoumkina M.A."/>
            <person name="Rosen B."/>
            <person name="Silverstein K.A."/>
            <person name="Tang H."/>
            <person name="Rombauts S."/>
            <person name="Zhao P.X."/>
            <person name="Zhou P."/>
            <person name="Barbe V."/>
            <person name="Bardou P."/>
            <person name="Bechner M."/>
            <person name="Bellec A."/>
            <person name="Berger A."/>
            <person name="Berges H."/>
            <person name="Bidwell S."/>
            <person name="Bisseling T."/>
            <person name="Choisne N."/>
            <person name="Couloux A."/>
            <person name="Denny R."/>
            <person name="Deshpande S."/>
            <person name="Dai X."/>
            <person name="Doyle J.J."/>
            <person name="Dudez A.M."/>
            <person name="Farmer A.D."/>
            <person name="Fouteau S."/>
            <person name="Franken C."/>
            <person name="Gibelin C."/>
            <person name="Gish J."/>
            <person name="Goldstein S."/>
            <person name="Gonzalez A.J."/>
            <person name="Green P.J."/>
            <person name="Hallab A."/>
            <person name="Hartog M."/>
            <person name="Hua A."/>
            <person name="Humphray S.J."/>
            <person name="Jeong D.H."/>
            <person name="Jing Y."/>
            <person name="Jocker A."/>
            <person name="Kenton S.M."/>
            <person name="Kim D.J."/>
            <person name="Klee K."/>
            <person name="Lai H."/>
            <person name="Lang C."/>
            <person name="Lin S."/>
            <person name="Macmil S.L."/>
            <person name="Magdelenat G."/>
            <person name="Matthews L."/>
            <person name="McCorrison J."/>
            <person name="Monaghan E.L."/>
            <person name="Mun J.H."/>
            <person name="Najar F.Z."/>
            <person name="Nicholson C."/>
            <person name="Noirot C."/>
            <person name="O'Bleness M."/>
            <person name="Paule C.R."/>
            <person name="Poulain J."/>
            <person name="Prion F."/>
            <person name="Qin B."/>
            <person name="Qu C."/>
            <person name="Retzel E.F."/>
            <person name="Riddle C."/>
            <person name="Sallet E."/>
            <person name="Samain S."/>
            <person name="Samson N."/>
            <person name="Sanders I."/>
            <person name="Saurat O."/>
            <person name="Scarpelli C."/>
            <person name="Schiex T."/>
            <person name="Segurens B."/>
            <person name="Severin A.J."/>
            <person name="Sherrier D.J."/>
            <person name="Shi R."/>
            <person name="Sims S."/>
            <person name="Singer S.R."/>
            <person name="Sinharoy S."/>
            <person name="Sterck L."/>
            <person name="Viollet A."/>
            <person name="Wang B.B."/>
            <person name="Wang K."/>
            <person name="Wang M."/>
            <person name="Wang X."/>
            <person name="Warfsmann J."/>
            <person name="Weissenbach J."/>
            <person name="White D.D."/>
            <person name="White J.D."/>
            <person name="Wiley G.B."/>
            <person name="Wincker P."/>
            <person name="Xing Y."/>
            <person name="Yang L."/>
            <person name="Yao Z."/>
            <person name="Ying F."/>
            <person name="Zhai J."/>
            <person name="Zhou L."/>
            <person name="Zuber A."/>
            <person name="Denarie J."/>
            <person name="Dixon R.A."/>
            <person name="May G.D."/>
            <person name="Schwartz D.C."/>
            <person name="Rogers J."/>
            <person name="Quetier F."/>
            <person name="Town C.D."/>
            <person name="Roe B.A."/>
        </authorList>
    </citation>
    <scope>NUCLEOTIDE SEQUENCE [LARGE SCALE GENOMIC DNA]</scope>
    <source>
        <strain evidence="1">A17</strain>
        <strain evidence="2 3">cv. Jemalong A17</strain>
    </source>
</reference>
<name>A0A072TFM8_MEDTR</name>
<dbReference type="EMBL" id="KL403098">
    <property type="protein sequence ID" value="KEH16026.1"/>
    <property type="molecule type" value="Genomic_DNA"/>
</dbReference>
<keyword evidence="3" id="KW-1185">Reference proteome</keyword>
<proteinExistence type="predicted"/>
<protein>
    <submittedName>
        <fullName evidence="1 2">Uncharacterized protein</fullName>
    </submittedName>
</protein>
<dbReference type="AlphaFoldDB" id="A0A072TFM8"/>
<dbReference type="STRING" id="3880.A0A072TFM8"/>